<dbReference type="EMBL" id="JABBJJ010000604">
    <property type="protein sequence ID" value="NMO23403.1"/>
    <property type="molecule type" value="Genomic_DNA"/>
</dbReference>
<sequence>MVKTEDLIDAQGVAGLLRLSHANSVSTYLRRYPDMPRPVLDLGAGRPRLWLRPQVLRWLRSRQSEPLSVGDDS</sequence>
<gene>
    <name evidence="1" type="ORF">HG543_52385</name>
</gene>
<accession>A0A848M1P7</accession>
<keyword evidence="2" id="KW-1185">Reference proteome</keyword>
<dbReference type="AlphaFoldDB" id="A0A848M1P7"/>
<comment type="caution">
    <text evidence="1">The sequence shown here is derived from an EMBL/GenBank/DDBJ whole genome shotgun (WGS) entry which is preliminary data.</text>
</comment>
<protein>
    <submittedName>
        <fullName evidence="1">Uncharacterized protein</fullName>
    </submittedName>
</protein>
<evidence type="ECO:0000313" key="1">
    <source>
        <dbReference type="EMBL" id="NMO23403.1"/>
    </source>
</evidence>
<evidence type="ECO:0000313" key="2">
    <source>
        <dbReference type="Proteomes" id="UP000518300"/>
    </source>
</evidence>
<dbReference type="RefSeq" id="WP_169352480.1">
    <property type="nucleotide sequence ID" value="NZ_JABBJJ010000604.1"/>
</dbReference>
<proteinExistence type="predicted"/>
<organism evidence="1 2">
    <name type="scientific">Pyxidicoccus fallax</name>
    <dbReference type="NCBI Taxonomy" id="394095"/>
    <lineage>
        <taxon>Bacteria</taxon>
        <taxon>Pseudomonadati</taxon>
        <taxon>Myxococcota</taxon>
        <taxon>Myxococcia</taxon>
        <taxon>Myxococcales</taxon>
        <taxon>Cystobacterineae</taxon>
        <taxon>Myxococcaceae</taxon>
        <taxon>Pyxidicoccus</taxon>
    </lineage>
</organism>
<reference evidence="1 2" key="1">
    <citation type="submission" date="2020-04" db="EMBL/GenBank/DDBJ databases">
        <title>Draft genome of Pyxidicoccus fallax type strain.</title>
        <authorList>
            <person name="Whitworth D.E."/>
        </authorList>
    </citation>
    <scope>NUCLEOTIDE SEQUENCE [LARGE SCALE GENOMIC DNA]</scope>
    <source>
        <strain evidence="1 2">DSM 14698</strain>
    </source>
</reference>
<dbReference type="Proteomes" id="UP000518300">
    <property type="component" value="Unassembled WGS sequence"/>
</dbReference>
<name>A0A848M1P7_9BACT</name>